<dbReference type="EMBL" id="QJNU01000753">
    <property type="protein sequence ID" value="RYO87285.1"/>
    <property type="molecule type" value="Genomic_DNA"/>
</dbReference>
<accession>A0A4Q4SWD6</accession>
<comment type="similarity">
    <text evidence="1">Belongs to the CSN12 family.</text>
</comment>
<evidence type="ECO:0000313" key="4">
    <source>
        <dbReference type="EMBL" id="RYO87285.1"/>
    </source>
</evidence>
<dbReference type="AlphaFoldDB" id="A0A4Q4SWD6"/>
<comment type="caution">
    <text evidence="4">The sequence shown here is derived from an EMBL/GenBank/DDBJ whole genome shotgun (WGS) entry which is preliminary data.</text>
</comment>
<dbReference type="PANTHER" id="PTHR12732">
    <property type="entry name" value="UNCHARACTERIZED PROTEASOME COMPONENT REGION PCI-CONTAINING"/>
    <property type="match status" value="1"/>
</dbReference>
<dbReference type="InterPro" id="IPR000717">
    <property type="entry name" value="PCI_dom"/>
</dbReference>
<dbReference type="Proteomes" id="UP000293360">
    <property type="component" value="Unassembled WGS sequence"/>
</dbReference>
<dbReference type="Gene3D" id="1.10.10.10">
    <property type="entry name" value="Winged helix-like DNA-binding domain superfamily/Winged helix DNA-binding domain"/>
    <property type="match status" value="1"/>
</dbReference>
<dbReference type="GO" id="GO:0003723">
    <property type="term" value="F:RNA binding"/>
    <property type="evidence" value="ECO:0007669"/>
    <property type="project" value="InterPro"/>
</dbReference>
<proteinExistence type="inferred from homology"/>
<feature type="domain" description="PCI" evidence="3">
    <location>
        <begin position="195"/>
        <end position="386"/>
    </location>
</feature>
<dbReference type="SMART" id="SM00753">
    <property type="entry name" value="PAM"/>
    <property type="match status" value="1"/>
</dbReference>
<name>A0A4Q4SWD6_9PEZI</name>
<dbReference type="InterPro" id="IPR036388">
    <property type="entry name" value="WH-like_DNA-bd_sf"/>
</dbReference>
<evidence type="ECO:0000256" key="2">
    <source>
        <dbReference type="ARBA" id="ARBA00073854"/>
    </source>
</evidence>
<dbReference type="STRING" id="155417.A0A4Q4SWD6"/>
<sequence>MDTLIQEFRVAYTSLKGDQLAETLRPDLESNAGKLQAIWNRGDARSAKADLQFLFYQDHSRPRLSKDETNGWYEIYLAYWKAVGEILAAEGLRTDAKSNWTSVYEAWKELTSLIIRGYTNHDFENWTIPCLYLAGRYLRLYAIRADEERRRSGDDAVTSFQDDFDPETEEHKQLEDCARHLNRIFTLCLSDRAPLEESRKWGIYYAINLLFKTYFKLNAASLSKNVLKALSASKGDMPSIDKFPASQQVTFKYYEGVLAFLEENYVESIKKGDLRAFDKALQEGEDEFIKRRIYLTLERGRDIALRNLLRKVFIAGGFEEAKDGAVPVRRTRVPVAEFTAAMKLKSGDDIDADEVECLLANMIYKNLMKGYIAHERGIVVLSKNGAFPGTGV</sequence>
<keyword evidence="5" id="KW-1185">Reference proteome</keyword>
<evidence type="ECO:0000259" key="3">
    <source>
        <dbReference type="PROSITE" id="PS50250"/>
    </source>
</evidence>
<dbReference type="Pfam" id="PF01399">
    <property type="entry name" value="PCI"/>
    <property type="match status" value="1"/>
</dbReference>
<dbReference type="PROSITE" id="PS50250">
    <property type="entry name" value="PCI"/>
    <property type="match status" value="1"/>
</dbReference>
<dbReference type="GO" id="GO:0003690">
    <property type="term" value="F:double-stranded DNA binding"/>
    <property type="evidence" value="ECO:0007669"/>
    <property type="project" value="InterPro"/>
</dbReference>
<dbReference type="OrthoDB" id="10252687at2759"/>
<gene>
    <name evidence="4" type="ORF">DL764_008873</name>
</gene>
<evidence type="ECO:0000313" key="5">
    <source>
        <dbReference type="Proteomes" id="UP000293360"/>
    </source>
</evidence>
<reference evidence="4 5" key="1">
    <citation type="submission" date="2018-06" db="EMBL/GenBank/DDBJ databases">
        <title>Complete Genomes of Monosporascus.</title>
        <authorList>
            <person name="Robinson A.J."/>
            <person name="Natvig D.O."/>
        </authorList>
    </citation>
    <scope>NUCLEOTIDE SEQUENCE [LARGE SCALE GENOMIC DNA]</scope>
    <source>
        <strain evidence="4 5">CBS 110550</strain>
    </source>
</reference>
<protein>
    <recommendedName>
        <fullName evidence="2">Protein CSN12 homolog</fullName>
    </recommendedName>
</protein>
<organism evidence="4 5">
    <name type="scientific">Monosporascus ibericus</name>
    <dbReference type="NCBI Taxonomy" id="155417"/>
    <lineage>
        <taxon>Eukaryota</taxon>
        <taxon>Fungi</taxon>
        <taxon>Dikarya</taxon>
        <taxon>Ascomycota</taxon>
        <taxon>Pezizomycotina</taxon>
        <taxon>Sordariomycetes</taxon>
        <taxon>Xylariomycetidae</taxon>
        <taxon>Xylariales</taxon>
        <taxon>Xylariales incertae sedis</taxon>
        <taxon>Monosporascus</taxon>
    </lineage>
</organism>
<evidence type="ECO:0000256" key="1">
    <source>
        <dbReference type="ARBA" id="ARBA00025771"/>
    </source>
</evidence>
<dbReference type="PANTHER" id="PTHR12732:SF0">
    <property type="entry name" value="PCI DOMAIN-CONTAINING PROTEIN 2"/>
    <property type="match status" value="1"/>
</dbReference>
<dbReference type="FunFam" id="1.10.10.10:FF:000366">
    <property type="entry name" value="COP9 signalosome complex subunit"/>
    <property type="match status" value="1"/>
</dbReference>
<dbReference type="InterPro" id="IPR045114">
    <property type="entry name" value="Csn12-like"/>
</dbReference>